<proteinExistence type="predicted"/>
<gene>
    <name evidence="1" type="ORF">PAT01_36940</name>
</gene>
<organism evidence="1 2">
    <name type="scientific">Pseudoalteromonas atlantica</name>
    <name type="common">Alteromonas atlantica</name>
    <dbReference type="NCBI Taxonomy" id="288"/>
    <lineage>
        <taxon>Bacteria</taxon>
        <taxon>Pseudomonadati</taxon>
        <taxon>Pseudomonadota</taxon>
        <taxon>Gammaproteobacteria</taxon>
        <taxon>Alteromonadales</taxon>
        <taxon>Pseudoalteromonadaceae</taxon>
        <taxon>Pseudoalteromonas</taxon>
    </lineage>
</organism>
<comment type="caution">
    <text evidence="1">The sequence shown here is derived from an EMBL/GenBank/DDBJ whole genome shotgun (WGS) entry which is preliminary data.</text>
</comment>
<evidence type="ECO:0000313" key="2">
    <source>
        <dbReference type="Proteomes" id="UP000321189"/>
    </source>
</evidence>
<name>A0ABQ0UIU2_PSEAF</name>
<keyword evidence="2" id="KW-1185">Reference proteome</keyword>
<dbReference type="Proteomes" id="UP000321189">
    <property type="component" value="Unassembled WGS sequence"/>
</dbReference>
<evidence type="ECO:0000313" key="1">
    <source>
        <dbReference type="EMBL" id="GEK78390.1"/>
    </source>
</evidence>
<protein>
    <submittedName>
        <fullName evidence="1">Uncharacterized protein</fullName>
    </submittedName>
</protein>
<dbReference type="EMBL" id="BJUT01000072">
    <property type="protein sequence ID" value="GEK78390.1"/>
    <property type="molecule type" value="Genomic_DNA"/>
</dbReference>
<accession>A0ABQ0UIU2</accession>
<sequence length="115" mass="13042">MRWNSFVLERAITCSINISTPIVAKYPTLLKSILIAPEMTGQISPSFNLECCHINSPIREVIKIDNNISVKRNKGFKTEVFADIVVLVFKNCSNTKNRNLRNPDDKLNNGYTIKT</sequence>
<reference evidence="1 2" key="1">
    <citation type="submission" date="2019-07" db="EMBL/GenBank/DDBJ databases">
        <title>Whole genome shotgun sequence of Pseudoalteromonas atlantica NBRC 103033.</title>
        <authorList>
            <person name="Hosoyama A."/>
            <person name="Uohara A."/>
            <person name="Ohji S."/>
            <person name="Ichikawa N."/>
        </authorList>
    </citation>
    <scope>NUCLEOTIDE SEQUENCE [LARGE SCALE GENOMIC DNA]</scope>
    <source>
        <strain evidence="1 2">NBRC 103033</strain>
    </source>
</reference>